<gene>
    <name evidence="8" type="ORF">H9891_05520</name>
</gene>
<dbReference type="InterPro" id="IPR020846">
    <property type="entry name" value="MFS_dom"/>
</dbReference>
<dbReference type="CDD" id="cd17489">
    <property type="entry name" value="MFS_YfcJ_like"/>
    <property type="match status" value="1"/>
</dbReference>
<dbReference type="InterPro" id="IPR011701">
    <property type="entry name" value="MFS"/>
</dbReference>
<dbReference type="PROSITE" id="PS50850">
    <property type="entry name" value="MFS"/>
    <property type="match status" value="1"/>
</dbReference>
<feature type="transmembrane region" description="Helical" evidence="6">
    <location>
        <begin position="211"/>
        <end position="233"/>
    </location>
</feature>
<evidence type="ECO:0000256" key="5">
    <source>
        <dbReference type="ARBA" id="ARBA00023136"/>
    </source>
</evidence>
<dbReference type="Proteomes" id="UP000823989">
    <property type="component" value="Unassembled WGS sequence"/>
</dbReference>
<dbReference type="Pfam" id="PF07690">
    <property type="entry name" value="MFS_1"/>
    <property type="match status" value="1"/>
</dbReference>
<feature type="transmembrane region" description="Helical" evidence="6">
    <location>
        <begin position="271"/>
        <end position="290"/>
    </location>
</feature>
<feature type="transmembrane region" description="Helical" evidence="6">
    <location>
        <begin position="77"/>
        <end position="94"/>
    </location>
</feature>
<feature type="transmembrane region" description="Helical" evidence="6">
    <location>
        <begin position="163"/>
        <end position="184"/>
    </location>
</feature>
<evidence type="ECO:0000313" key="8">
    <source>
        <dbReference type="EMBL" id="HIW12605.1"/>
    </source>
</evidence>
<proteinExistence type="predicted"/>
<organism evidence="8 9">
    <name type="scientific">Candidatus Salinicoccus stercoripullorum</name>
    <dbReference type="NCBI Taxonomy" id="2838756"/>
    <lineage>
        <taxon>Bacteria</taxon>
        <taxon>Bacillati</taxon>
        <taxon>Bacillota</taxon>
        <taxon>Bacilli</taxon>
        <taxon>Bacillales</taxon>
        <taxon>Staphylococcaceae</taxon>
        <taxon>Salinicoccus</taxon>
    </lineage>
</organism>
<feature type="transmembrane region" description="Helical" evidence="6">
    <location>
        <begin position="337"/>
        <end position="357"/>
    </location>
</feature>
<comment type="subcellular location">
    <subcellularLocation>
        <location evidence="1">Cell membrane</location>
        <topology evidence="1">Multi-pass membrane protein</topology>
    </subcellularLocation>
</comment>
<protein>
    <submittedName>
        <fullName evidence="8">MFS transporter</fullName>
    </submittedName>
</protein>
<keyword evidence="4 6" id="KW-1133">Transmembrane helix</keyword>
<sequence length="396" mass="42076">MNKEKLWTKDFIFASVVNFALMLSMYLLLVTMATYSIQEYGATVSMAGLAASIFVIGSLVGRLIGGRQIAKAGSKKILMTGTVLVLIFTVLYFIPAGLYPLLLLRFLHGVGLGLATTATGTIVAQVIPPSRNGEGIGYFSMSVVMATAIGPLIGVLMVSSMGFISIFIFSTVMSVVSLLLSLALRAPVVKIPEEAGEQKGIRLSDFYEARAVPVSIAMFVLAFAYSGILSFVTGYAAEINLVEAGSFFFLAYGVSILLSRPITGPLMDRKGANIVVYPALSLFAIGMLLLSVAPSSWIFLLAAVLIGLGYGNFQSITQALAIKVTPPHRMGLANSTYFIALDLGLGVGPFILGYIVPLSGYKGMYTALVGVILAGIVVYHLVHGRKDRALLQKTNG</sequence>
<dbReference type="PANTHER" id="PTHR23531">
    <property type="entry name" value="QUINOLENE RESISTANCE PROTEIN NORA"/>
    <property type="match status" value="1"/>
</dbReference>
<feature type="transmembrane region" description="Helical" evidence="6">
    <location>
        <begin position="296"/>
        <end position="316"/>
    </location>
</feature>
<dbReference type="AlphaFoldDB" id="A0A9D1U0B2"/>
<dbReference type="Gene3D" id="1.20.1250.20">
    <property type="entry name" value="MFS general substrate transporter like domains"/>
    <property type="match status" value="1"/>
</dbReference>
<dbReference type="GO" id="GO:0022857">
    <property type="term" value="F:transmembrane transporter activity"/>
    <property type="evidence" value="ECO:0007669"/>
    <property type="project" value="InterPro"/>
</dbReference>
<dbReference type="InterPro" id="IPR036259">
    <property type="entry name" value="MFS_trans_sf"/>
</dbReference>
<feature type="transmembrane region" description="Helical" evidence="6">
    <location>
        <begin position="136"/>
        <end position="157"/>
    </location>
</feature>
<evidence type="ECO:0000256" key="3">
    <source>
        <dbReference type="ARBA" id="ARBA00022692"/>
    </source>
</evidence>
<evidence type="ECO:0000256" key="2">
    <source>
        <dbReference type="ARBA" id="ARBA00022448"/>
    </source>
</evidence>
<dbReference type="SUPFAM" id="SSF103473">
    <property type="entry name" value="MFS general substrate transporter"/>
    <property type="match status" value="1"/>
</dbReference>
<evidence type="ECO:0000256" key="1">
    <source>
        <dbReference type="ARBA" id="ARBA00004651"/>
    </source>
</evidence>
<feature type="transmembrane region" description="Helical" evidence="6">
    <location>
        <begin position="12"/>
        <end position="37"/>
    </location>
</feature>
<feature type="transmembrane region" description="Helical" evidence="6">
    <location>
        <begin position="106"/>
        <end position="124"/>
    </location>
</feature>
<feature type="transmembrane region" description="Helical" evidence="6">
    <location>
        <begin position="363"/>
        <end position="382"/>
    </location>
</feature>
<accession>A0A9D1U0B2</accession>
<evidence type="ECO:0000259" key="7">
    <source>
        <dbReference type="PROSITE" id="PS50850"/>
    </source>
</evidence>
<dbReference type="InterPro" id="IPR052714">
    <property type="entry name" value="MFS_Exporter"/>
</dbReference>
<feature type="domain" description="Major facilitator superfamily (MFS) profile" evidence="7">
    <location>
        <begin position="10"/>
        <end position="387"/>
    </location>
</feature>
<feature type="transmembrane region" description="Helical" evidence="6">
    <location>
        <begin position="239"/>
        <end position="259"/>
    </location>
</feature>
<dbReference type="GO" id="GO:0005886">
    <property type="term" value="C:plasma membrane"/>
    <property type="evidence" value="ECO:0007669"/>
    <property type="project" value="UniProtKB-SubCell"/>
</dbReference>
<evidence type="ECO:0000313" key="9">
    <source>
        <dbReference type="Proteomes" id="UP000823989"/>
    </source>
</evidence>
<dbReference type="PANTHER" id="PTHR23531:SF2">
    <property type="entry name" value="PERMEASE"/>
    <property type="match status" value="1"/>
</dbReference>
<reference evidence="8" key="1">
    <citation type="journal article" date="2021" name="PeerJ">
        <title>Extensive microbial diversity within the chicken gut microbiome revealed by metagenomics and culture.</title>
        <authorList>
            <person name="Gilroy R."/>
            <person name="Ravi A."/>
            <person name="Getino M."/>
            <person name="Pursley I."/>
            <person name="Horton D.L."/>
            <person name="Alikhan N.F."/>
            <person name="Baker D."/>
            <person name="Gharbi K."/>
            <person name="Hall N."/>
            <person name="Watson M."/>
            <person name="Adriaenssens E.M."/>
            <person name="Foster-Nyarko E."/>
            <person name="Jarju S."/>
            <person name="Secka A."/>
            <person name="Antonio M."/>
            <person name="Oren A."/>
            <person name="Chaudhuri R.R."/>
            <person name="La Ragione R."/>
            <person name="Hildebrand F."/>
            <person name="Pallen M.J."/>
        </authorList>
    </citation>
    <scope>NUCLEOTIDE SEQUENCE</scope>
    <source>
        <strain evidence="8">ChiHjej13B12-752</strain>
    </source>
</reference>
<dbReference type="EMBL" id="DXHR01000018">
    <property type="protein sequence ID" value="HIW12605.1"/>
    <property type="molecule type" value="Genomic_DNA"/>
</dbReference>
<evidence type="ECO:0000256" key="4">
    <source>
        <dbReference type="ARBA" id="ARBA00022989"/>
    </source>
</evidence>
<keyword evidence="2" id="KW-0813">Transport</keyword>
<keyword evidence="5 6" id="KW-0472">Membrane</keyword>
<comment type="caution">
    <text evidence="8">The sequence shown here is derived from an EMBL/GenBank/DDBJ whole genome shotgun (WGS) entry which is preliminary data.</text>
</comment>
<name>A0A9D1U0B2_9STAP</name>
<reference evidence="8" key="2">
    <citation type="submission" date="2021-04" db="EMBL/GenBank/DDBJ databases">
        <authorList>
            <person name="Gilroy R."/>
        </authorList>
    </citation>
    <scope>NUCLEOTIDE SEQUENCE</scope>
    <source>
        <strain evidence="8">ChiHjej13B12-752</strain>
    </source>
</reference>
<feature type="transmembrane region" description="Helical" evidence="6">
    <location>
        <begin position="43"/>
        <end position="65"/>
    </location>
</feature>
<evidence type="ECO:0000256" key="6">
    <source>
        <dbReference type="SAM" id="Phobius"/>
    </source>
</evidence>
<keyword evidence="3 6" id="KW-0812">Transmembrane</keyword>